<name>A0ABY1KDC8_9BACL</name>
<sequence>MERLDITLKWGIALLGSAGTYLLGGWSELISFFLLLL</sequence>
<evidence type="ECO:0000256" key="1">
    <source>
        <dbReference type="SAM" id="Phobius"/>
    </source>
</evidence>
<reference evidence="2 3" key="1">
    <citation type="submission" date="2017-01" db="EMBL/GenBank/DDBJ databases">
        <authorList>
            <person name="Varghese N."/>
            <person name="Submissions S."/>
        </authorList>
    </citation>
    <scope>NUCLEOTIDE SEQUENCE [LARGE SCALE GENOMIC DNA]</scope>
    <source>
        <strain evidence="2 3">ATCC 23464</strain>
    </source>
</reference>
<protein>
    <submittedName>
        <fullName evidence="2">Uncharacterized protein</fullName>
    </submittedName>
</protein>
<accession>A0ABY1KDC8</accession>
<proteinExistence type="predicted"/>
<gene>
    <name evidence="2" type="ORF">SAMN05421578_1277</name>
</gene>
<evidence type="ECO:0000313" key="2">
    <source>
        <dbReference type="EMBL" id="SIR65038.1"/>
    </source>
</evidence>
<feature type="transmembrane region" description="Helical" evidence="1">
    <location>
        <begin position="12"/>
        <end position="36"/>
    </location>
</feature>
<dbReference type="EMBL" id="FTNK01000027">
    <property type="protein sequence ID" value="SIR65038.1"/>
    <property type="molecule type" value="Genomic_DNA"/>
</dbReference>
<keyword evidence="1" id="KW-0472">Membrane</keyword>
<evidence type="ECO:0000313" key="3">
    <source>
        <dbReference type="Proteomes" id="UP000186666"/>
    </source>
</evidence>
<keyword evidence="3" id="KW-1185">Reference proteome</keyword>
<keyword evidence="1" id="KW-1133">Transmembrane helix</keyword>
<dbReference type="Proteomes" id="UP000186666">
    <property type="component" value="Unassembled WGS sequence"/>
</dbReference>
<comment type="caution">
    <text evidence="2">The sequence shown here is derived from an EMBL/GenBank/DDBJ whole genome shotgun (WGS) entry which is preliminary data.</text>
</comment>
<organism evidence="2 3">
    <name type="scientific">Paenibacillus macquariensis</name>
    <dbReference type="NCBI Taxonomy" id="948756"/>
    <lineage>
        <taxon>Bacteria</taxon>
        <taxon>Bacillati</taxon>
        <taxon>Bacillota</taxon>
        <taxon>Bacilli</taxon>
        <taxon>Bacillales</taxon>
        <taxon>Paenibacillaceae</taxon>
        <taxon>Paenibacillus</taxon>
    </lineage>
</organism>
<keyword evidence="1" id="KW-0812">Transmembrane</keyword>